<dbReference type="Proteomes" id="UP000197174">
    <property type="component" value="Unassembled WGS sequence"/>
</dbReference>
<sequence>MIMTLTAGDDRRIVLIAADDTFCHVYQDLSDLLSTADHGEKLAGAVEFFDVTGRRLHPVFSADWRLESLDAGAAPAQPEAVRQRLTAVLAHVARYVRSHPDVLARSRITLEQALAQLPRLDGPDLPHEIGTLPDHLEHDTGNWLHNAMHAAGWAD</sequence>
<name>A0A246RJN9_9ACTN</name>
<reference evidence="1 2" key="1">
    <citation type="submission" date="2017-03" db="EMBL/GenBank/DDBJ databases">
        <title>Whole genome sequence of Micromonospora wenchangensis, isolated from mangrove soil.</title>
        <authorList>
            <person name="Yang H."/>
        </authorList>
    </citation>
    <scope>NUCLEOTIDE SEQUENCE [LARGE SCALE GENOMIC DNA]</scope>
    <source>
        <strain evidence="1 2">CCTCC AA 2012002</strain>
    </source>
</reference>
<organism evidence="1 2">
    <name type="scientific">Micromonospora wenchangensis</name>
    <dbReference type="NCBI Taxonomy" id="1185415"/>
    <lineage>
        <taxon>Bacteria</taxon>
        <taxon>Bacillati</taxon>
        <taxon>Actinomycetota</taxon>
        <taxon>Actinomycetes</taxon>
        <taxon>Micromonosporales</taxon>
        <taxon>Micromonosporaceae</taxon>
        <taxon>Micromonospora</taxon>
    </lineage>
</organism>
<protein>
    <submittedName>
        <fullName evidence="1">Uncharacterized protein</fullName>
    </submittedName>
</protein>
<dbReference type="AlphaFoldDB" id="A0A246RJN9"/>
<comment type="caution">
    <text evidence="1">The sequence shown here is derived from an EMBL/GenBank/DDBJ whole genome shotgun (WGS) entry which is preliminary data.</text>
</comment>
<dbReference type="EMBL" id="MZMV01000037">
    <property type="protein sequence ID" value="OWV04175.1"/>
    <property type="molecule type" value="Genomic_DNA"/>
</dbReference>
<proteinExistence type="predicted"/>
<keyword evidence="2" id="KW-1185">Reference proteome</keyword>
<evidence type="ECO:0000313" key="2">
    <source>
        <dbReference type="Proteomes" id="UP000197174"/>
    </source>
</evidence>
<accession>A0A246RJN9</accession>
<evidence type="ECO:0000313" key="1">
    <source>
        <dbReference type="EMBL" id="OWV04175.1"/>
    </source>
</evidence>
<gene>
    <name evidence="1" type="ORF">B5D80_20895</name>
</gene>